<evidence type="ECO:0000313" key="3">
    <source>
        <dbReference type="Proteomes" id="UP001497453"/>
    </source>
</evidence>
<reference evidence="3" key="1">
    <citation type="submission" date="2024-04" db="EMBL/GenBank/DDBJ databases">
        <authorList>
            <person name="Shaw F."/>
            <person name="Minotto A."/>
        </authorList>
    </citation>
    <scope>NUCLEOTIDE SEQUENCE [LARGE SCALE GENOMIC DNA]</scope>
</reference>
<dbReference type="Proteomes" id="UP001497453">
    <property type="component" value="Chromosome 11"/>
</dbReference>
<name>A0ABP1CXJ2_9APHY</name>
<organism evidence="2 3">
    <name type="scientific">Somion occarium</name>
    <dbReference type="NCBI Taxonomy" id="3059160"/>
    <lineage>
        <taxon>Eukaryota</taxon>
        <taxon>Fungi</taxon>
        <taxon>Dikarya</taxon>
        <taxon>Basidiomycota</taxon>
        <taxon>Agaricomycotina</taxon>
        <taxon>Agaricomycetes</taxon>
        <taxon>Polyporales</taxon>
        <taxon>Cerrenaceae</taxon>
        <taxon>Somion</taxon>
    </lineage>
</organism>
<accession>A0ABP1CXJ2</accession>
<evidence type="ECO:0000256" key="1">
    <source>
        <dbReference type="SAM" id="MobiDB-lite"/>
    </source>
</evidence>
<feature type="compositionally biased region" description="Basic and acidic residues" evidence="1">
    <location>
        <begin position="276"/>
        <end position="290"/>
    </location>
</feature>
<gene>
    <name evidence="2" type="ORF">GFSPODELE1_LOCUS2646</name>
</gene>
<dbReference type="EMBL" id="OZ037954">
    <property type="protein sequence ID" value="CAL1699389.1"/>
    <property type="molecule type" value="Genomic_DNA"/>
</dbReference>
<sequence length="304" mass="33056">MPNALPKSLNLRTPKPSEKEQLATGVAKLSHRLSKLTSAHHHQTTDGSLRALYTPRATFLCTEENLDEKDDPEPGCLFIQSDVTKAVDVANVKRQTSGSCFKIRLSCSPKDPCIVVFDLLFTPSDSDRFTSATLRAMFATEFGKIIDIPSVDPQGDTAYHDTPPGAVTSASSTHSRDDVIIQGNAIGSWAKFEIKEDDSKAKKHGLGQQHSLSVILSPSLAGKKIYIEFHARARLQKKGQHVRSSEELLVGSEKEPRKRALLLPVATQEDYAPDQEDGHNRDDTGAEKGKRLAVSSSSGGKGKG</sequence>
<proteinExistence type="predicted"/>
<evidence type="ECO:0000313" key="2">
    <source>
        <dbReference type="EMBL" id="CAL1699389.1"/>
    </source>
</evidence>
<feature type="region of interest" description="Disordered" evidence="1">
    <location>
        <begin position="246"/>
        <end position="304"/>
    </location>
</feature>
<keyword evidence="3" id="KW-1185">Reference proteome</keyword>
<protein>
    <submittedName>
        <fullName evidence="2">Uncharacterized protein</fullName>
    </submittedName>
</protein>